<feature type="domain" description="IF140/IFT172/WDR19 TPR" evidence="6">
    <location>
        <begin position="23"/>
        <end position="227"/>
    </location>
</feature>
<evidence type="ECO:0000313" key="8">
    <source>
        <dbReference type="Proteomes" id="UP001331761"/>
    </source>
</evidence>
<accession>A0AAN8J3D8</accession>
<comment type="subcellular location">
    <subcellularLocation>
        <location evidence="1">Cell projection</location>
        <location evidence="1">Cilium</location>
    </subcellularLocation>
</comment>
<evidence type="ECO:0000313" key="7">
    <source>
        <dbReference type="EMBL" id="KAK5984919.1"/>
    </source>
</evidence>
<dbReference type="Pfam" id="PF24762">
    <property type="entry name" value="TPR_IF140-IFT172"/>
    <property type="match status" value="1"/>
</dbReference>
<reference evidence="7 8" key="1">
    <citation type="submission" date="2019-10" db="EMBL/GenBank/DDBJ databases">
        <title>Assembly and Annotation for the nematode Trichostrongylus colubriformis.</title>
        <authorList>
            <person name="Martin J."/>
        </authorList>
    </citation>
    <scope>NUCLEOTIDE SEQUENCE [LARGE SCALE GENOMIC DNA]</scope>
    <source>
        <strain evidence="7">G859</strain>
        <tissue evidence="7">Whole worm</tissue>
    </source>
</reference>
<keyword evidence="4" id="KW-0969">Cilium</keyword>
<keyword evidence="8" id="KW-1185">Reference proteome</keyword>
<dbReference type="Proteomes" id="UP001331761">
    <property type="component" value="Unassembled WGS sequence"/>
</dbReference>
<dbReference type="InterPro" id="IPR056168">
    <property type="entry name" value="TPR_IF140/IFT172/WDR19"/>
</dbReference>
<keyword evidence="5" id="KW-0966">Cell projection</keyword>
<dbReference type="AlphaFoldDB" id="A0AAN8J3D8"/>
<evidence type="ECO:0000256" key="4">
    <source>
        <dbReference type="ARBA" id="ARBA00023069"/>
    </source>
</evidence>
<feature type="non-terminal residue" evidence="7">
    <location>
        <position position="582"/>
    </location>
</feature>
<comment type="caution">
    <text evidence="7">The sequence shown here is derived from an EMBL/GenBank/DDBJ whole genome shotgun (WGS) entry which is preliminary data.</text>
</comment>
<dbReference type="PANTHER" id="PTHR15722:SF2">
    <property type="entry name" value="INTRAFLAGELLAR TRANSPORT PROTEIN 172 HOMOLOG"/>
    <property type="match status" value="1"/>
</dbReference>
<dbReference type="Gene3D" id="1.25.40.470">
    <property type="match status" value="3"/>
</dbReference>
<keyword evidence="3" id="KW-0677">Repeat</keyword>
<dbReference type="GO" id="GO:0005930">
    <property type="term" value="C:axoneme"/>
    <property type="evidence" value="ECO:0007669"/>
    <property type="project" value="TreeGrafter"/>
</dbReference>
<dbReference type="FunFam" id="1.25.40.470:FF:000030">
    <property type="entry name" value="Intraflagellar transport protein osm-1"/>
    <property type="match status" value="1"/>
</dbReference>
<dbReference type="GO" id="GO:0036064">
    <property type="term" value="C:ciliary basal body"/>
    <property type="evidence" value="ECO:0007669"/>
    <property type="project" value="TreeGrafter"/>
</dbReference>
<dbReference type="GO" id="GO:0042073">
    <property type="term" value="P:intraciliary transport"/>
    <property type="evidence" value="ECO:0007669"/>
    <property type="project" value="TreeGrafter"/>
</dbReference>
<evidence type="ECO:0000256" key="1">
    <source>
        <dbReference type="ARBA" id="ARBA00004138"/>
    </source>
</evidence>
<dbReference type="GO" id="GO:0030992">
    <property type="term" value="C:intraciliary transport particle B"/>
    <property type="evidence" value="ECO:0007669"/>
    <property type="project" value="TreeGrafter"/>
</dbReference>
<proteinExistence type="predicted"/>
<evidence type="ECO:0000256" key="2">
    <source>
        <dbReference type="ARBA" id="ARBA00022574"/>
    </source>
</evidence>
<keyword evidence="2" id="KW-0853">WD repeat</keyword>
<dbReference type="PANTHER" id="PTHR15722">
    <property type="entry name" value="IFT140/172-RELATED"/>
    <property type="match status" value="1"/>
</dbReference>
<evidence type="ECO:0000256" key="3">
    <source>
        <dbReference type="ARBA" id="ARBA00022737"/>
    </source>
</evidence>
<dbReference type="EMBL" id="WIXE01002317">
    <property type="protein sequence ID" value="KAK5984919.1"/>
    <property type="molecule type" value="Genomic_DNA"/>
</dbReference>
<organism evidence="7 8">
    <name type="scientific">Trichostrongylus colubriformis</name>
    <name type="common">Black scour worm</name>
    <dbReference type="NCBI Taxonomy" id="6319"/>
    <lineage>
        <taxon>Eukaryota</taxon>
        <taxon>Metazoa</taxon>
        <taxon>Ecdysozoa</taxon>
        <taxon>Nematoda</taxon>
        <taxon>Chromadorea</taxon>
        <taxon>Rhabditida</taxon>
        <taxon>Rhabditina</taxon>
        <taxon>Rhabditomorpha</taxon>
        <taxon>Strongyloidea</taxon>
        <taxon>Trichostrongylidae</taxon>
        <taxon>Trichostrongylus</taxon>
    </lineage>
</organism>
<name>A0AAN8J3D8_TRICO</name>
<gene>
    <name evidence="7" type="ORF">GCK32_010513</name>
</gene>
<sequence>MQKWKGTKGLSEEFLGKEETFALYEAKAEELEQQGRYNDAEQLYVSIGMSNRAVLMYKNAERNDDVIRLVEKYHGEHLQDTHKKLGMEHEERGDLRSAEEEYLKAGDIKAAINMYREKEMWTDAYRLARSEGGEQEQKQVALLWAKSLGGEAGVKLLNKFGMLNEAIDHFSEIGTFDFAFELARLGAKERLPGVHMRMAVQMEEEGRLDQAAQHFIAAGKPAEAVAIENAPESLPDVFIAEARKALEEGDNSRAESCLLRANRPDIILKFYQESGMWPDALRIAKEYLPHQLLQLQEEFEQAELLGGGRGVSSLLAQGRAFEEQRDWAKAVQAYLKVNRSTTDDETLINNALMKSADLTLRFLANSDEELVLKVVEALEANKSYEKMAELLLAIGQNKQAVIALARSQQWSKAKQVASEFVPEMVPEVEAQYKEWLTQEGRVGELIDVDVISAIDLLIAKGQWDKALDAARQQKHKPLLDKYVAQYAAELLAQNHIDLMLKVFEKYGASSNPANFNLYKAILDKIVAQSFSIPSEEYAQLSHVRNLFFSVYELLVKENSESRHIFERYVHALHLMTIRCAME</sequence>
<evidence type="ECO:0000259" key="6">
    <source>
        <dbReference type="Pfam" id="PF24762"/>
    </source>
</evidence>
<protein>
    <submittedName>
        <fullName evidence="7">Intraflagellar transport protein osm-1</fullName>
    </submittedName>
</protein>
<evidence type="ECO:0000256" key="5">
    <source>
        <dbReference type="ARBA" id="ARBA00023273"/>
    </source>
</evidence>